<proteinExistence type="predicted"/>
<reference evidence="2" key="1">
    <citation type="journal article" date="2023" name="Science">
        <title>Genome structures resolve the early diversification of teleost fishes.</title>
        <authorList>
            <person name="Parey E."/>
            <person name="Louis A."/>
            <person name="Montfort J."/>
            <person name="Bouchez O."/>
            <person name="Roques C."/>
            <person name="Iampietro C."/>
            <person name="Lluch J."/>
            <person name="Castinel A."/>
            <person name="Donnadieu C."/>
            <person name="Desvignes T."/>
            <person name="Floi Bucao C."/>
            <person name="Jouanno E."/>
            <person name="Wen M."/>
            <person name="Mejri S."/>
            <person name="Dirks R."/>
            <person name="Jansen H."/>
            <person name="Henkel C."/>
            <person name="Chen W.J."/>
            <person name="Zahm M."/>
            <person name="Cabau C."/>
            <person name="Klopp C."/>
            <person name="Thompson A.W."/>
            <person name="Robinson-Rechavi M."/>
            <person name="Braasch I."/>
            <person name="Lecointre G."/>
            <person name="Bobe J."/>
            <person name="Postlethwait J.H."/>
            <person name="Berthelot C."/>
            <person name="Roest Crollius H."/>
            <person name="Guiguen Y."/>
        </authorList>
    </citation>
    <scope>NUCLEOTIDE SEQUENCE</scope>
    <source>
        <strain evidence="2">WJC10195</strain>
    </source>
</reference>
<comment type="caution">
    <text evidence="2">The sequence shown here is derived from an EMBL/GenBank/DDBJ whole genome shotgun (WGS) entry which is preliminary data.</text>
</comment>
<dbReference type="AlphaFoldDB" id="A0A9Q1J4F1"/>
<evidence type="ECO:0000256" key="1">
    <source>
        <dbReference type="SAM" id="MobiDB-lite"/>
    </source>
</evidence>
<keyword evidence="3" id="KW-1185">Reference proteome</keyword>
<protein>
    <submittedName>
        <fullName evidence="2">Uncharacterized protein</fullName>
    </submittedName>
</protein>
<sequence length="76" mass="8858">MQDKIECRKVSPDIHQQPTNKHRRTIRNKLADTKLSGAESRLVSLNPFWKNITYLRFSEKLHRTTGQIVTNDGEIP</sequence>
<evidence type="ECO:0000313" key="3">
    <source>
        <dbReference type="Proteomes" id="UP001152622"/>
    </source>
</evidence>
<organism evidence="2 3">
    <name type="scientific">Synaphobranchus kaupii</name>
    <name type="common">Kaup's arrowtooth eel</name>
    <dbReference type="NCBI Taxonomy" id="118154"/>
    <lineage>
        <taxon>Eukaryota</taxon>
        <taxon>Metazoa</taxon>
        <taxon>Chordata</taxon>
        <taxon>Craniata</taxon>
        <taxon>Vertebrata</taxon>
        <taxon>Euteleostomi</taxon>
        <taxon>Actinopterygii</taxon>
        <taxon>Neopterygii</taxon>
        <taxon>Teleostei</taxon>
        <taxon>Anguilliformes</taxon>
        <taxon>Synaphobranchidae</taxon>
        <taxon>Synaphobranchus</taxon>
    </lineage>
</organism>
<accession>A0A9Q1J4F1</accession>
<feature type="compositionally biased region" description="Basic and acidic residues" evidence="1">
    <location>
        <begin position="1"/>
        <end position="12"/>
    </location>
</feature>
<evidence type="ECO:0000313" key="2">
    <source>
        <dbReference type="EMBL" id="KAJ8369180.1"/>
    </source>
</evidence>
<gene>
    <name evidence="2" type="ORF">SKAU_G00092080</name>
</gene>
<dbReference type="EMBL" id="JAINUF010000003">
    <property type="protein sequence ID" value="KAJ8369180.1"/>
    <property type="molecule type" value="Genomic_DNA"/>
</dbReference>
<dbReference type="Proteomes" id="UP001152622">
    <property type="component" value="Chromosome 3"/>
</dbReference>
<name>A0A9Q1J4F1_SYNKA</name>
<feature type="region of interest" description="Disordered" evidence="1">
    <location>
        <begin position="1"/>
        <end position="23"/>
    </location>
</feature>